<sequence>MILSELLYIAQKRGLLHPLDLHFARVISGEDAPLLMFFAALVSRNTREGHVCLLLDKLRFEVFFSGMHQDLAQMIWMSVGAPENITDILLKHSAVSDGKLPAPLVLDRERLYLYRMWCNEIVIAKFIQDKNSSFSIDERKTRKILDRYFGQDACDLQKISAAVALTRQIAIISGGPGTGKTTTVAKFLASFIELSLKPQCIKVVSPTGKSALKLSEALGNAIKRLKASDYILSSFPRDAVTLHRLLDIIPNSQYFRFSAENPLRLDLLVIDEASMIDLSMMSRLITALPHHARVLLLGDRDQLTSIEAGSVFSDLCCHAENYYSSTRAEQLFRLTGCKLSKQVAKQNNLIGDMICVLTKSYRFKRSSGIGQLALAVNNGQVQCTEKILNGTFSDVCRIAIRCKTDYKRLIESCADGYRTYLSLLHAGAKPYQVLTAFRCFQVLCAVHNGLFGVIELNKHIENMLRQVGLISKGPSVIQEWYIGRPVMIMSNDQDMKLFNGEVGIAMEDYDHEMKVWFLLSDGSITAVQTCFLPSHDTAFAMTIHKSQGSEFDHAIVILPNQIIPVLTRQLVYTAITRAKRKLTIYSKKLIFESAVRSCVSRQSGLRDRIFSSFKIE</sequence>
<dbReference type="CDD" id="cd18809">
    <property type="entry name" value="SF1_C_RecD"/>
    <property type="match status" value="1"/>
</dbReference>
<reference evidence="14 15" key="1">
    <citation type="submission" date="2019-02" db="EMBL/GenBank/DDBJ databases">
        <authorList>
            <person name="Manzano-Marin A."/>
            <person name="Manzano-Marin A."/>
        </authorList>
    </citation>
    <scope>NUCLEOTIDE SEQUENCE [LARGE SCALE GENOMIC DNA]</scope>
    <source>
        <strain evidence="14 15">ErCisplendens/pseudotsugae</strain>
    </source>
</reference>
<comment type="miscellaneous">
    <text evidence="11">In the RecBCD complex, RecB has a slow 3'-5' helicase, an exonuclease activity and loads RecA onto ssDNA, RecD has a fast 5'-3' helicase activity, while RecC stimulates the ATPase and processivity of the RecB helicase and contributes to recognition of the Chi site.</text>
</comment>
<dbReference type="Pfam" id="PF13245">
    <property type="entry name" value="AAA_19"/>
    <property type="match status" value="1"/>
</dbReference>
<dbReference type="Gene3D" id="3.40.50.300">
    <property type="entry name" value="P-loop containing nucleotide triphosphate hydrolases"/>
    <property type="match status" value="3"/>
</dbReference>
<evidence type="ECO:0000256" key="5">
    <source>
        <dbReference type="ARBA" id="ARBA00022806"/>
    </source>
</evidence>
<feature type="domain" description="UvrD-like helicase C-terminal" evidence="12">
    <location>
        <begin position="538"/>
        <end position="585"/>
    </location>
</feature>
<keyword evidence="2 11" id="KW-0547">Nucleotide-binding</keyword>
<keyword evidence="10 11" id="KW-0413">Isomerase</keyword>
<keyword evidence="1 11" id="KW-0540">Nuclease</keyword>
<evidence type="ECO:0000256" key="8">
    <source>
        <dbReference type="ARBA" id="ARBA00023125"/>
    </source>
</evidence>
<proteinExistence type="inferred from homology"/>
<dbReference type="GO" id="GO:0017116">
    <property type="term" value="F:single-stranded DNA helicase activity"/>
    <property type="evidence" value="ECO:0007669"/>
    <property type="project" value="TreeGrafter"/>
</dbReference>
<keyword evidence="4 11" id="KW-0378">Hydrolase</keyword>
<dbReference type="Pfam" id="PF21185">
    <property type="entry name" value="RecD_N"/>
    <property type="match status" value="1"/>
</dbReference>
<dbReference type="Pfam" id="PF13538">
    <property type="entry name" value="UvrD_C_2"/>
    <property type="match status" value="1"/>
</dbReference>
<comment type="similarity">
    <text evidence="11">Belongs to the RecD family.</text>
</comment>
<evidence type="ECO:0000256" key="11">
    <source>
        <dbReference type="HAMAP-Rule" id="MF_01487"/>
    </source>
</evidence>
<dbReference type="PANTHER" id="PTHR43788:SF6">
    <property type="entry name" value="DNA HELICASE B"/>
    <property type="match status" value="1"/>
</dbReference>
<dbReference type="HAMAP" id="MF_01487">
    <property type="entry name" value="RecD"/>
    <property type="match status" value="1"/>
</dbReference>
<dbReference type="GO" id="GO:0016887">
    <property type="term" value="F:ATP hydrolysis activity"/>
    <property type="evidence" value="ECO:0007669"/>
    <property type="project" value="RHEA"/>
</dbReference>
<evidence type="ECO:0000313" key="15">
    <source>
        <dbReference type="Proteomes" id="UP000294338"/>
    </source>
</evidence>
<keyword evidence="8 11" id="KW-0238">DNA-binding</keyword>
<keyword evidence="3 11" id="KW-0227">DNA damage</keyword>
<evidence type="ECO:0000256" key="9">
    <source>
        <dbReference type="ARBA" id="ARBA00023204"/>
    </source>
</evidence>
<dbReference type="NCBIfam" id="NF008127">
    <property type="entry name" value="PRK10875.1"/>
    <property type="match status" value="1"/>
</dbReference>
<keyword evidence="7 11" id="KW-0067">ATP-binding</keyword>
<evidence type="ECO:0000256" key="7">
    <source>
        <dbReference type="ARBA" id="ARBA00022840"/>
    </source>
</evidence>
<comment type="subunit">
    <text evidence="11">Heterotrimer of RecB, RecC and RecD. All subunits contribute to DNA-binding.</text>
</comment>
<evidence type="ECO:0000259" key="12">
    <source>
        <dbReference type="Pfam" id="PF13538"/>
    </source>
</evidence>
<dbReference type="GO" id="GO:0000724">
    <property type="term" value="P:double-strand break repair via homologous recombination"/>
    <property type="evidence" value="ECO:0007669"/>
    <property type="project" value="UniProtKB-UniRule"/>
</dbReference>
<evidence type="ECO:0000256" key="10">
    <source>
        <dbReference type="ARBA" id="ARBA00023235"/>
    </source>
</evidence>
<dbReference type="NCBIfam" id="TIGR01447">
    <property type="entry name" value="recD"/>
    <property type="match status" value="1"/>
</dbReference>
<dbReference type="EMBL" id="LR217705">
    <property type="protein sequence ID" value="VFP80741.1"/>
    <property type="molecule type" value="Genomic_DNA"/>
</dbReference>
<keyword evidence="6 11" id="KW-0269">Exonuclease</keyword>
<keyword evidence="5 11" id="KW-0347">Helicase</keyword>
<accession>A0A451D4U0</accession>
<evidence type="ECO:0000256" key="3">
    <source>
        <dbReference type="ARBA" id="ARBA00022763"/>
    </source>
</evidence>
<dbReference type="Gene3D" id="1.10.10.1020">
    <property type="entry name" value="RecBCD complex, subunit RecD, N-terminal domain"/>
    <property type="match status" value="1"/>
</dbReference>
<feature type="binding site" evidence="11">
    <location>
        <begin position="174"/>
        <end position="181"/>
    </location>
    <ligand>
        <name>ATP</name>
        <dbReference type="ChEBI" id="CHEBI:30616"/>
    </ligand>
</feature>
<dbReference type="GO" id="GO:0008854">
    <property type="term" value="F:exodeoxyribonuclease V activity"/>
    <property type="evidence" value="ECO:0007669"/>
    <property type="project" value="InterPro"/>
</dbReference>
<dbReference type="InterPro" id="IPR050534">
    <property type="entry name" value="Coronavir_polyprotein_1ab"/>
</dbReference>
<feature type="domain" description="RecBCD enzyme subunit RecD N-terminal" evidence="13">
    <location>
        <begin position="13"/>
        <end position="112"/>
    </location>
</feature>
<dbReference type="GO" id="GO:0043139">
    <property type="term" value="F:5'-3' DNA helicase activity"/>
    <property type="evidence" value="ECO:0007669"/>
    <property type="project" value="UniProtKB-UniRule"/>
</dbReference>
<dbReference type="PANTHER" id="PTHR43788">
    <property type="entry name" value="DNA2/NAM7 HELICASE FAMILY MEMBER"/>
    <property type="match status" value="1"/>
</dbReference>
<organism evidence="14 15">
    <name type="scientific">Candidatus Erwinia haradaeae</name>
    <dbReference type="NCBI Taxonomy" id="1922217"/>
    <lineage>
        <taxon>Bacteria</taxon>
        <taxon>Pseudomonadati</taxon>
        <taxon>Pseudomonadota</taxon>
        <taxon>Gammaproteobacteria</taxon>
        <taxon>Enterobacterales</taxon>
        <taxon>Erwiniaceae</taxon>
        <taxon>Erwinia</taxon>
    </lineage>
</organism>
<evidence type="ECO:0000256" key="1">
    <source>
        <dbReference type="ARBA" id="ARBA00022722"/>
    </source>
</evidence>
<name>A0A451D4U0_9GAMM</name>
<dbReference type="EC" id="5.6.2.3" evidence="11"/>
<dbReference type="GO" id="GO:0005524">
    <property type="term" value="F:ATP binding"/>
    <property type="evidence" value="ECO:0007669"/>
    <property type="project" value="UniProtKB-UniRule"/>
</dbReference>
<dbReference type="InterPro" id="IPR027417">
    <property type="entry name" value="P-loop_NTPase"/>
</dbReference>
<evidence type="ECO:0000256" key="2">
    <source>
        <dbReference type="ARBA" id="ARBA00022741"/>
    </source>
</evidence>
<protein>
    <recommendedName>
        <fullName evidence="11">RecBCD enzyme subunit RecD</fullName>
        <ecNumber evidence="11">5.6.2.3</ecNumber>
    </recommendedName>
    <alternativeName>
        <fullName evidence="11">DNA 5'-3' helicase subunit RecD</fullName>
    </alternativeName>
    <alternativeName>
        <fullName evidence="11">Exonuclease V subunit RecD</fullName>
        <shortName evidence="11">ExoV subunit RecD</shortName>
    </alternativeName>
    <alternativeName>
        <fullName evidence="11">Helicase/nuclease RecBCD subunit RecD</fullName>
    </alternativeName>
</protein>
<dbReference type="InterPro" id="IPR041851">
    <property type="entry name" value="RecD_N_sf"/>
</dbReference>
<comment type="function">
    <text evidence="11">A helicase/nuclease that prepares dsDNA breaks (DSB) for recombinational DNA repair. Binds to DSBs and unwinds DNA via a highly rapid and processive ATP-dependent bidirectional helicase activity. Unwinds dsDNA until it encounters a Chi (crossover hotspot instigator) sequence from the 3' direction. Cuts ssDNA a few nucleotides 3' to the Chi site. The properties and activities of the enzyme are changed at Chi. The Chi-altered holoenzyme produces a long 3'-ssDNA overhang and facilitates RecA-binding to the ssDNA for homologous DNA recombination and repair. Holoenzyme degrades any linearized DNA that is unable to undergo homologous recombination. In the holoenzyme this subunit has ssDNA-dependent ATPase and 5'-3' helicase activity. When added to pre-assembled RecBC greatly stimulates nuclease activity and augments holoenzyme processivity. Negatively regulates the RecA-loading ability of RecBCD.</text>
</comment>
<evidence type="ECO:0000256" key="6">
    <source>
        <dbReference type="ARBA" id="ARBA00022839"/>
    </source>
</evidence>
<dbReference type="InterPro" id="IPR027785">
    <property type="entry name" value="UvrD-like_helicase_C"/>
</dbReference>
<dbReference type="Proteomes" id="UP000294338">
    <property type="component" value="Chromosome 1"/>
</dbReference>
<dbReference type="CDD" id="cd17933">
    <property type="entry name" value="DEXSc_RecD-like"/>
    <property type="match status" value="1"/>
</dbReference>
<dbReference type="GO" id="GO:0009338">
    <property type="term" value="C:exodeoxyribonuclease V complex"/>
    <property type="evidence" value="ECO:0007669"/>
    <property type="project" value="InterPro"/>
</dbReference>
<dbReference type="InterPro" id="IPR006344">
    <property type="entry name" value="RecD"/>
</dbReference>
<gene>
    <name evidence="11 14" type="primary">recD</name>
    <name evidence="14" type="ORF">ERCISPPS3390_626</name>
</gene>
<keyword evidence="9 11" id="KW-0234">DNA repair</keyword>
<dbReference type="RefSeq" id="WP_197095345.1">
    <property type="nucleotide sequence ID" value="NZ_LR217705.1"/>
</dbReference>
<dbReference type="GO" id="GO:0003677">
    <property type="term" value="F:DNA binding"/>
    <property type="evidence" value="ECO:0007669"/>
    <property type="project" value="UniProtKB-UniRule"/>
</dbReference>
<dbReference type="AlphaFoldDB" id="A0A451D4U0"/>
<dbReference type="SUPFAM" id="SSF52540">
    <property type="entry name" value="P-loop containing nucleoside triphosphate hydrolases"/>
    <property type="match status" value="2"/>
</dbReference>
<evidence type="ECO:0000256" key="4">
    <source>
        <dbReference type="ARBA" id="ARBA00022801"/>
    </source>
</evidence>
<evidence type="ECO:0000259" key="13">
    <source>
        <dbReference type="Pfam" id="PF21185"/>
    </source>
</evidence>
<comment type="catalytic activity">
    <reaction evidence="11">
        <text>ATP + H2O = ADP + phosphate + H(+)</text>
        <dbReference type="Rhea" id="RHEA:13065"/>
        <dbReference type="ChEBI" id="CHEBI:15377"/>
        <dbReference type="ChEBI" id="CHEBI:15378"/>
        <dbReference type="ChEBI" id="CHEBI:30616"/>
        <dbReference type="ChEBI" id="CHEBI:43474"/>
        <dbReference type="ChEBI" id="CHEBI:456216"/>
        <dbReference type="EC" id="5.6.2.3"/>
    </reaction>
</comment>
<evidence type="ECO:0000313" key="14">
    <source>
        <dbReference type="EMBL" id="VFP80741.1"/>
    </source>
</evidence>
<dbReference type="InterPro" id="IPR049550">
    <property type="entry name" value="RecD_N"/>
</dbReference>